<gene>
    <name evidence="4" type="ORF">UCRPC4_g05010</name>
</gene>
<dbReference type="InterPro" id="IPR013216">
    <property type="entry name" value="Methyltransf_11"/>
</dbReference>
<organism evidence="4 5">
    <name type="scientific">Phaeomoniella chlamydospora</name>
    <name type="common">Phaeoacremonium chlamydosporum</name>
    <dbReference type="NCBI Taxonomy" id="158046"/>
    <lineage>
        <taxon>Eukaryota</taxon>
        <taxon>Fungi</taxon>
        <taxon>Dikarya</taxon>
        <taxon>Ascomycota</taxon>
        <taxon>Pezizomycotina</taxon>
        <taxon>Eurotiomycetes</taxon>
        <taxon>Chaetothyriomycetidae</taxon>
        <taxon>Phaeomoniellales</taxon>
        <taxon>Phaeomoniellaceae</taxon>
        <taxon>Phaeomoniella</taxon>
    </lineage>
</organism>
<sequence>MKSPTALSSLARTASHRRTVFHPWRGRRSYAVQAPGAPAFEVFNHKAKLLQKERAAQNLEESRNVEYLRDEVAQRLCDRLLDIKRTFPSVLDLGSHSGNVARAVLSPNVPAPEHADESQPPPVQPLHTRMEHLTMAEASPSMLYRDDLGDSANPHSSSLQITRQPLYAYETPLPFPPNTFDAVLSSLTLHWINDLPTMLSQINQVLKPDSPFIGAMLGGDSLYELRSSLQLADLERRGGVTPHVSPLADVRDVGNLLTRASFKLLTVDVDDIVVEYPDTFALMKDLQAMGEGNAVMTRKGAGLGGLSRDVLIANDAIYREMYGAESDEDQGSLDGREGDGLPVERQGIPATFRIIYMIGWKEGEGQSQPLERGSGNVNLKDILGGGDFGR</sequence>
<evidence type="ECO:0000313" key="4">
    <source>
        <dbReference type="EMBL" id="KKY18349.1"/>
    </source>
</evidence>
<dbReference type="OrthoDB" id="16816at2759"/>
<dbReference type="PANTHER" id="PTHR13090">
    <property type="entry name" value="ARGININE-HYDROXYLASE NDUFAF5, MITOCHONDRIAL"/>
    <property type="match status" value="1"/>
</dbReference>
<dbReference type="GO" id="GO:0008757">
    <property type="term" value="F:S-adenosylmethionine-dependent methyltransferase activity"/>
    <property type="evidence" value="ECO:0007669"/>
    <property type="project" value="InterPro"/>
</dbReference>
<reference evidence="4 5" key="2">
    <citation type="submission" date="2015-05" db="EMBL/GenBank/DDBJ databases">
        <authorList>
            <person name="Morales-Cruz A."/>
            <person name="Amrine K.C."/>
            <person name="Cantu D."/>
        </authorList>
    </citation>
    <scope>NUCLEOTIDE SEQUENCE [LARGE SCALE GENOMIC DNA]</scope>
    <source>
        <strain evidence="4">UCRPC4</strain>
    </source>
</reference>
<evidence type="ECO:0000256" key="2">
    <source>
        <dbReference type="ARBA" id="ARBA00022679"/>
    </source>
</evidence>
<dbReference type="EMBL" id="LCWF01000125">
    <property type="protein sequence ID" value="KKY18349.1"/>
    <property type="molecule type" value="Genomic_DNA"/>
</dbReference>
<keyword evidence="2 4" id="KW-0808">Transferase</keyword>
<keyword evidence="5" id="KW-1185">Reference proteome</keyword>
<evidence type="ECO:0000259" key="3">
    <source>
        <dbReference type="Pfam" id="PF08241"/>
    </source>
</evidence>
<reference evidence="4 5" key="1">
    <citation type="submission" date="2015-05" db="EMBL/GenBank/DDBJ databases">
        <title>Distinctive expansion of gene families associated with plant cell wall degradation and secondary metabolism in the genomes of grapevine trunk pathogens.</title>
        <authorList>
            <person name="Lawrence D.P."/>
            <person name="Travadon R."/>
            <person name="Rolshausen P.E."/>
            <person name="Baumgartner K."/>
        </authorList>
    </citation>
    <scope>NUCLEOTIDE SEQUENCE [LARGE SCALE GENOMIC DNA]</scope>
    <source>
        <strain evidence="4">UCRPC4</strain>
    </source>
</reference>
<dbReference type="SUPFAM" id="SSF53335">
    <property type="entry name" value="S-adenosyl-L-methionine-dependent methyltransferases"/>
    <property type="match status" value="1"/>
</dbReference>
<name>A0A0G2E6V0_PHACM</name>
<dbReference type="Pfam" id="PF08241">
    <property type="entry name" value="Methyltransf_11"/>
    <property type="match status" value="1"/>
</dbReference>
<comment type="caution">
    <text evidence="4">The sequence shown here is derived from an EMBL/GenBank/DDBJ whole genome shotgun (WGS) entry which is preliminary data.</text>
</comment>
<dbReference type="PANTHER" id="PTHR13090:SF1">
    <property type="entry name" value="ARGININE-HYDROXYLASE NDUFAF5, MITOCHONDRIAL"/>
    <property type="match status" value="1"/>
</dbReference>
<dbReference type="Gene3D" id="3.40.50.150">
    <property type="entry name" value="Vaccinia Virus protein VP39"/>
    <property type="match status" value="1"/>
</dbReference>
<evidence type="ECO:0000256" key="1">
    <source>
        <dbReference type="ARBA" id="ARBA00022603"/>
    </source>
</evidence>
<evidence type="ECO:0000313" key="5">
    <source>
        <dbReference type="Proteomes" id="UP000053317"/>
    </source>
</evidence>
<protein>
    <submittedName>
        <fullName evidence="4">Putative methyltransferase domain-containing protein</fullName>
    </submittedName>
</protein>
<dbReference type="AlphaFoldDB" id="A0A0G2E6V0"/>
<keyword evidence="1 4" id="KW-0489">Methyltransferase</keyword>
<dbReference type="Proteomes" id="UP000053317">
    <property type="component" value="Unassembled WGS sequence"/>
</dbReference>
<dbReference type="InterPro" id="IPR029063">
    <property type="entry name" value="SAM-dependent_MTases_sf"/>
</dbReference>
<dbReference type="GO" id="GO:0005739">
    <property type="term" value="C:mitochondrion"/>
    <property type="evidence" value="ECO:0007669"/>
    <property type="project" value="TreeGrafter"/>
</dbReference>
<dbReference type="GO" id="GO:0032981">
    <property type="term" value="P:mitochondrial respiratory chain complex I assembly"/>
    <property type="evidence" value="ECO:0007669"/>
    <property type="project" value="TreeGrafter"/>
</dbReference>
<accession>A0A0G2E6V0</accession>
<feature type="domain" description="Methyltransferase type 11" evidence="3">
    <location>
        <begin position="131"/>
        <end position="212"/>
    </location>
</feature>
<proteinExistence type="predicted"/>
<dbReference type="GO" id="GO:0032259">
    <property type="term" value="P:methylation"/>
    <property type="evidence" value="ECO:0007669"/>
    <property type="project" value="UniProtKB-KW"/>
</dbReference>
<dbReference type="InterPro" id="IPR050602">
    <property type="entry name" value="Malonyl-ACP_OMT"/>
</dbReference>